<dbReference type="InterPro" id="IPR025669">
    <property type="entry name" value="AAA_dom"/>
</dbReference>
<dbReference type="InterPro" id="IPR050678">
    <property type="entry name" value="DNA_Partitioning_ATPase"/>
</dbReference>
<evidence type="ECO:0000259" key="2">
    <source>
        <dbReference type="Pfam" id="PF13614"/>
    </source>
</evidence>
<reference evidence="3 4" key="1">
    <citation type="submission" date="2019-03" db="EMBL/GenBank/DDBJ databases">
        <title>Genomic Encyclopedia of Type Strains, Phase IV (KMG-IV): sequencing the most valuable type-strain genomes for metagenomic binning, comparative biology and taxonomic classification.</title>
        <authorList>
            <person name="Goeker M."/>
        </authorList>
    </citation>
    <scope>NUCLEOTIDE SEQUENCE [LARGE SCALE GENOMIC DNA]</scope>
    <source>
        <strain evidence="3 4">DSM 103792</strain>
    </source>
</reference>
<comment type="caution">
    <text evidence="3">The sequence shown here is derived from an EMBL/GenBank/DDBJ whole genome shotgun (WGS) entry which is preliminary data.</text>
</comment>
<gene>
    <name evidence="3" type="ORF">EV696_1069</name>
</gene>
<feature type="domain" description="AAA" evidence="2">
    <location>
        <begin position="3"/>
        <end position="177"/>
    </location>
</feature>
<dbReference type="FunFam" id="3.40.50.300:FF:000285">
    <property type="entry name" value="Sporulation initiation inhibitor Soj"/>
    <property type="match status" value="1"/>
</dbReference>
<accession>A0A4R6US23</accession>
<dbReference type="PANTHER" id="PTHR13696">
    <property type="entry name" value="P-LOOP CONTAINING NUCLEOSIDE TRIPHOSPHATE HYDROLASE"/>
    <property type="match status" value="1"/>
</dbReference>
<dbReference type="CDD" id="cd02042">
    <property type="entry name" value="ParAB_family"/>
    <property type="match status" value="1"/>
</dbReference>
<dbReference type="Pfam" id="PF13614">
    <property type="entry name" value="AAA_31"/>
    <property type="match status" value="1"/>
</dbReference>
<protein>
    <submittedName>
        <fullName evidence="3">Chromosome partitioning protein</fullName>
    </submittedName>
</protein>
<name>A0A4R6US23_9GAMM</name>
<evidence type="ECO:0000256" key="1">
    <source>
        <dbReference type="ARBA" id="ARBA00060876"/>
    </source>
</evidence>
<evidence type="ECO:0000313" key="3">
    <source>
        <dbReference type="EMBL" id="TDQ48569.1"/>
    </source>
</evidence>
<dbReference type="SUPFAM" id="SSF52540">
    <property type="entry name" value="P-loop containing nucleoside triphosphate hydrolases"/>
    <property type="match status" value="1"/>
</dbReference>
<dbReference type="PANTHER" id="PTHR13696:SF69">
    <property type="entry name" value="PLASMID PARTITIONING PROTEIN-RELATED"/>
    <property type="match status" value="1"/>
</dbReference>
<dbReference type="AlphaFoldDB" id="A0A4R6US23"/>
<comment type="similarity">
    <text evidence="1">To B.subtilis soj.</text>
</comment>
<proteinExistence type="predicted"/>
<dbReference type="Proteomes" id="UP000295375">
    <property type="component" value="Unassembled WGS sequence"/>
</dbReference>
<keyword evidence="4" id="KW-1185">Reference proteome</keyword>
<organism evidence="3 4">
    <name type="scientific">Permianibacter aggregans</name>
    <dbReference type="NCBI Taxonomy" id="1510150"/>
    <lineage>
        <taxon>Bacteria</taxon>
        <taxon>Pseudomonadati</taxon>
        <taxon>Pseudomonadota</taxon>
        <taxon>Gammaproteobacteria</taxon>
        <taxon>Pseudomonadales</taxon>
        <taxon>Pseudomonadaceae</taxon>
        <taxon>Permianibacter</taxon>
    </lineage>
</organism>
<evidence type="ECO:0000313" key="4">
    <source>
        <dbReference type="Proteomes" id="UP000295375"/>
    </source>
</evidence>
<dbReference type="Gene3D" id="3.40.50.300">
    <property type="entry name" value="P-loop containing nucleotide triphosphate hydrolases"/>
    <property type="match status" value="1"/>
</dbReference>
<dbReference type="EMBL" id="SNYM01000006">
    <property type="protein sequence ID" value="TDQ48569.1"/>
    <property type="molecule type" value="Genomic_DNA"/>
</dbReference>
<sequence length="263" mass="29379">MWSVANQKGGVGKTTTTVALGGLLAARGLRTLLIDLDPHASLTAYFGLSPEGEHRSLYDAFLEYKQLSADELKAICQPASQPHLYFLPGHVAMATIEKQLATQGGQGLVIQHLLSLLQNEFDWVVIDCPPVLGVLMVNALAACEQLIIPVQTEFLAIQGLERMERTLKMIARSRQQDIPYLIVPTMFDRRTRASVQCLRTMRDTHQDKLWRSVIPVDTRLRDASSAHQTPLQFDPESRGAQAYQQLLRDLLGEQRPQLRKVAS</sequence>
<dbReference type="InterPro" id="IPR027417">
    <property type="entry name" value="P-loop_NTPase"/>
</dbReference>
<dbReference type="PIRSF" id="PIRSF009320">
    <property type="entry name" value="Nuc_binding_HP_1000"/>
    <property type="match status" value="1"/>
</dbReference>